<name>Q13GX4_PARXL</name>
<dbReference type="InterPro" id="IPR044855">
    <property type="entry name" value="CoA-Trfase_III_dom3_sf"/>
</dbReference>
<proteinExistence type="predicted"/>
<evidence type="ECO:0000313" key="3">
    <source>
        <dbReference type="Proteomes" id="UP000001817"/>
    </source>
</evidence>
<keyword evidence="1" id="KW-0808">Transferase</keyword>
<dbReference type="KEGG" id="bxe:Bxe_C0706"/>
<dbReference type="PANTHER" id="PTHR48207:SF3">
    <property type="entry name" value="SUCCINATE--HYDROXYMETHYLGLUTARATE COA-TRANSFERASE"/>
    <property type="match status" value="1"/>
</dbReference>
<reference evidence="2 3" key="1">
    <citation type="journal article" date="2006" name="Proc. Natl. Acad. Sci. U.S.A.">
        <title>Burkholderia xenovorans LB400 harbors a multi-replicon, 9.73-Mbp genome shaped for versatility.</title>
        <authorList>
            <person name="Chain P.S."/>
            <person name="Denef V.J."/>
            <person name="Konstantinidis K.T."/>
            <person name="Vergez L.M."/>
            <person name="Agullo L."/>
            <person name="Reyes V.L."/>
            <person name="Hauser L."/>
            <person name="Cordova M."/>
            <person name="Gomez L."/>
            <person name="Gonzalez M."/>
            <person name="Land M."/>
            <person name="Lao V."/>
            <person name="Larimer F."/>
            <person name="LiPuma J.J."/>
            <person name="Mahenthiralingam E."/>
            <person name="Malfatti S.A."/>
            <person name="Marx C.J."/>
            <person name="Parnell J.J."/>
            <person name="Ramette A."/>
            <person name="Richardson P."/>
            <person name="Seeger M."/>
            <person name="Smith D."/>
            <person name="Spilker T."/>
            <person name="Sul W.J."/>
            <person name="Tsoi T.V."/>
            <person name="Ulrich L.E."/>
            <person name="Zhulin I.B."/>
            <person name="Tiedje J.M."/>
        </authorList>
    </citation>
    <scope>NUCLEOTIDE SEQUENCE [LARGE SCALE GENOMIC DNA]</scope>
    <source>
        <strain evidence="2 3">LB400</strain>
    </source>
</reference>
<evidence type="ECO:0000313" key="2">
    <source>
        <dbReference type="EMBL" id="ABE36665.1"/>
    </source>
</evidence>
<dbReference type="Gene3D" id="3.30.1540.10">
    <property type="entry name" value="formyl-coa transferase, domain 3"/>
    <property type="match status" value="1"/>
</dbReference>
<gene>
    <name evidence="2" type="ORF">Bxe_C0706</name>
</gene>
<dbReference type="STRING" id="266265.Bxe_C0706"/>
<dbReference type="Proteomes" id="UP000001817">
    <property type="component" value="Chromosome 3"/>
</dbReference>
<organism evidence="2 3">
    <name type="scientific">Paraburkholderia xenovorans (strain LB400)</name>
    <dbReference type="NCBI Taxonomy" id="266265"/>
    <lineage>
        <taxon>Bacteria</taxon>
        <taxon>Pseudomonadati</taxon>
        <taxon>Pseudomonadota</taxon>
        <taxon>Betaproteobacteria</taxon>
        <taxon>Burkholderiales</taxon>
        <taxon>Burkholderiaceae</taxon>
        <taxon>Paraburkholderia</taxon>
    </lineage>
</organism>
<dbReference type="Pfam" id="PF02515">
    <property type="entry name" value="CoA_transf_3"/>
    <property type="match status" value="1"/>
</dbReference>
<sequence length="395" mass="42441">MTGILQGIRVLDMTQMVAGPLCTMLLGDLGADVIKVEPPGGDSSRGIGLNRPCGESDYFLSVNRNKRGIVLDLKKAEDVATFRALADTSDILVENFRPGTLEKLGIGFETLRQTNPRLIYCGMSGFGTDGPYRDRPALDPVIQAMSGIMQLTGTAASGPLKTGILTSDFVPPLFGTIGIIGALYARASTGQGQRVDVSMLDATVFSMLPREGFYFSTGRTPERLGNAHYQLAPWNSYATSDGRHLIIVAHTDKYWRALLGAIGHGPLAADPRFLTNALRLANREALDALISEAFATESLATWSERLTAAGVLFAPVRDFDEVFSDPAVRDTMVAQIPHPTAGEISVLRNPIRLSDNPTSIRAAPPLLGQHTGEVRAELAQAASTLEHQRVSGAQR</sequence>
<dbReference type="Gene3D" id="3.40.50.10540">
    <property type="entry name" value="Crotonobetainyl-coa:carnitine coa-transferase, domain 1"/>
    <property type="match status" value="1"/>
</dbReference>
<dbReference type="InterPro" id="IPR050483">
    <property type="entry name" value="CoA-transferase_III_domain"/>
</dbReference>
<dbReference type="RefSeq" id="WP_011493917.1">
    <property type="nucleotide sequence ID" value="NC_007953.1"/>
</dbReference>
<dbReference type="AlphaFoldDB" id="Q13GX4"/>
<accession>Q13GX4</accession>
<dbReference type="eggNOG" id="COG1804">
    <property type="taxonomic scope" value="Bacteria"/>
</dbReference>
<dbReference type="KEGG" id="bxb:DR64_7659"/>
<dbReference type="SUPFAM" id="SSF89796">
    <property type="entry name" value="CoA-transferase family III (CaiB/BaiF)"/>
    <property type="match status" value="1"/>
</dbReference>
<dbReference type="InterPro" id="IPR003673">
    <property type="entry name" value="CoA-Trfase_fam_III"/>
</dbReference>
<dbReference type="InterPro" id="IPR023606">
    <property type="entry name" value="CoA-Trfase_III_dom_1_sf"/>
</dbReference>
<dbReference type="PATRIC" id="fig|266265.5.peg.8548"/>
<dbReference type="OrthoDB" id="5294844at2"/>
<dbReference type="GO" id="GO:0008410">
    <property type="term" value="F:CoA-transferase activity"/>
    <property type="evidence" value="ECO:0007669"/>
    <property type="project" value="TreeGrafter"/>
</dbReference>
<protein>
    <submittedName>
        <fullName evidence="2">Alpha-methylacyl-CoA racemase</fullName>
    </submittedName>
</protein>
<dbReference type="EMBL" id="CP000272">
    <property type="protein sequence ID" value="ABE36665.1"/>
    <property type="molecule type" value="Genomic_DNA"/>
</dbReference>
<evidence type="ECO:0000256" key="1">
    <source>
        <dbReference type="ARBA" id="ARBA00022679"/>
    </source>
</evidence>
<keyword evidence="3" id="KW-1185">Reference proteome</keyword>
<dbReference type="PANTHER" id="PTHR48207">
    <property type="entry name" value="SUCCINATE--HYDROXYMETHYLGLUTARATE COA-TRANSFERASE"/>
    <property type="match status" value="1"/>
</dbReference>